<accession>A0ACB8AWL8</accession>
<sequence>MGYTYGPHDIISQVPRALPEDVAPLTPYPEDPATHVRDSPSVPAPIQMPSPLTALPPITQAPQRPCDTPSCGGTVPMNRWMAGCARQGE</sequence>
<name>A0ACB8AWL8_9AGAM</name>
<evidence type="ECO:0000313" key="1">
    <source>
        <dbReference type="EMBL" id="KAH7917371.1"/>
    </source>
</evidence>
<reference evidence="1" key="1">
    <citation type="journal article" date="2021" name="New Phytol.">
        <title>Evolutionary innovations through gain and loss of genes in the ectomycorrhizal Boletales.</title>
        <authorList>
            <person name="Wu G."/>
            <person name="Miyauchi S."/>
            <person name="Morin E."/>
            <person name="Kuo A."/>
            <person name="Drula E."/>
            <person name="Varga T."/>
            <person name="Kohler A."/>
            <person name="Feng B."/>
            <person name="Cao Y."/>
            <person name="Lipzen A."/>
            <person name="Daum C."/>
            <person name="Hundley H."/>
            <person name="Pangilinan J."/>
            <person name="Johnson J."/>
            <person name="Barry K."/>
            <person name="LaButti K."/>
            <person name="Ng V."/>
            <person name="Ahrendt S."/>
            <person name="Min B."/>
            <person name="Choi I.G."/>
            <person name="Park H."/>
            <person name="Plett J.M."/>
            <person name="Magnuson J."/>
            <person name="Spatafora J.W."/>
            <person name="Nagy L.G."/>
            <person name="Henrissat B."/>
            <person name="Grigoriev I.V."/>
            <person name="Yang Z.L."/>
            <person name="Xu J."/>
            <person name="Martin F.M."/>
        </authorList>
    </citation>
    <scope>NUCLEOTIDE SEQUENCE</scope>
    <source>
        <strain evidence="1">KUC20120723A-06</strain>
    </source>
</reference>
<evidence type="ECO:0000313" key="2">
    <source>
        <dbReference type="Proteomes" id="UP000790709"/>
    </source>
</evidence>
<gene>
    <name evidence="1" type="ORF">BV22DRAFT_1135470</name>
</gene>
<dbReference type="Proteomes" id="UP000790709">
    <property type="component" value="Unassembled WGS sequence"/>
</dbReference>
<keyword evidence="2" id="KW-1185">Reference proteome</keyword>
<protein>
    <submittedName>
        <fullName evidence="1">Uncharacterized protein</fullName>
    </submittedName>
</protein>
<organism evidence="1 2">
    <name type="scientific">Leucogyrophana mollusca</name>
    <dbReference type="NCBI Taxonomy" id="85980"/>
    <lineage>
        <taxon>Eukaryota</taxon>
        <taxon>Fungi</taxon>
        <taxon>Dikarya</taxon>
        <taxon>Basidiomycota</taxon>
        <taxon>Agaricomycotina</taxon>
        <taxon>Agaricomycetes</taxon>
        <taxon>Agaricomycetidae</taxon>
        <taxon>Boletales</taxon>
        <taxon>Boletales incertae sedis</taxon>
        <taxon>Leucogyrophana</taxon>
    </lineage>
</organism>
<dbReference type="EMBL" id="MU267097">
    <property type="protein sequence ID" value="KAH7917371.1"/>
    <property type="molecule type" value="Genomic_DNA"/>
</dbReference>
<comment type="caution">
    <text evidence="1">The sequence shown here is derived from an EMBL/GenBank/DDBJ whole genome shotgun (WGS) entry which is preliminary data.</text>
</comment>
<proteinExistence type="predicted"/>